<accession>A0A0G0SXN3</accession>
<proteinExistence type="predicted"/>
<organism evidence="1 2">
    <name type="scientific">Candidatus Woesebacteria bacterium GW2011_GWA1_39_8</name>
    <dbReference type="NCBI Taxonomy" id="1618552"/>
    <lineage>
        <taxon>Bacteria</taxon>
        <taxon>Candidatus Woeseibacteriota</taxon>
    </lineage>
</organism>
<dbReference type="Proteomes" id="UP000034793">
    <property type="component" value="Unassembled WGS sequence"/>
</dbReference>
<dbReference type="EMBL" id="LBXL01000008">
    <property type="protein sequence ID" value="KKR30357.1"/>
    <property type="molecule type" value="Genomic_DNA"/>
</dbReference>
<reference evidence="1 2" key="1">
    <citation type="journal article" date="2015" name="Nature">
        <title>rRNA introns, odd ribosomes, and small enigmatic genomes across a large radiation of phyla.</title>
        <authorList>
            <person name="Brown C.T."/>
            <person name="Hug L.A."/>
            <person name="Thomas B.C."/>
            <person name="Sharon I."/>
            <person name="Castelle C.J."/>
            <person name="Singh A."/>
            <person name="Wilkins M.J."/>
            <person name="Williams K.H."/>
            <person name="Banfield J.F."/>
        </authorList>
    </citation>
    <scope>NUCLEOTIDE SEQUENCE [LARGE SCALE GENOMIC DNA]</scope>
</reference>
<dbReference type="AlphaFoldDB" id="A0A0G0SXN3"/>
<evidence type="ECO:0008006" key="3">
    <source>
        <dbReference type="Google" id="ProtNLM"/>
    </source>
</evidence>
<protein>
    <recommendedName>
        <fullName evidence="3">Nucleoside 2-deoxyribosyltransferase</fullName>
    </recommendedName>
</protein>
<evidence type="ECO:0000313" key="1">
    <source>
        <dbReference type="EMBL" id="KKR30357.1"/>
    </source>
</evidence>
<gene>
    <name evidence="1" type="ORF">UT61_C0008G0013</name>
</gene>
<sequence length="191" mass="22334">MIIFYTASFFGKKKYQKYYDLVLSTLKGFDITLIGTEIGNYKDLLSDRVRLKLSDNPKLLHYEAIRQGIHQADAIVVEVSNEDFQVGHEAMFAISEKKPVLVLSINEDLSKRIFNDYFFGAKYTKTTIRPIIQDFLAKVRQLTLTKRFNMFLYPHQVDYLKKAAKKEGINMSEYIRKLINIDKRLSNPDNY</sequence>
<name>A0A0G0SXN3_9BACT</name>
<evidence type="ECO:0000313" key="2">
    <source>
        <dbReference type="Proteomes" id="UP000034793"/>
    </source>
</evidence>
<comment type="caution">
    <text evidence="1">The sequence shown here is derived from an EMBL/GenBank/DDBJ whole genome shotgun (WGS) entry which is preliminary data.</text>
</comment>
<dbReference type="Gene3D" id="3.40.50.450">
    <property type="match status" value="1"/>
</dbReference>